<evidence type="ECO:0000313" key="3">
    <source>
        <dbReference type="Proteomes" id="UP000440668"/>
    </source>
</evidence>
<dbReference type="EMBL" id="WMKA01000041">
    <property type="protein sequence ID" value="MTG90214.1"/>
    <property type="molecule type" value="Genomic_DNA"/>
</dbReference>
<sequence>MRDVTYSMNVSADGYVADPEGGIGWSDPAPEVFRYWTDEIRGAGTHLLGRRLYETMSYWEDPEAQATFDEADRTWAELWKALPKVVFSRTLTDVTGTNTRLATGTVADEIARLRAEPGDGEIAIGGAMLAAEAARHDLIDEYRAIVHPVLVGGGLPFFPQEARRVDLRLVEARTIVDTVVLLRYRVQR</sequence>
<evidence type="ECO:0000313" key="2">
    <source>
        <dbReference type="EMBL" id="MTG90214.1"/>
    </source>
</evidence>
<dbReference type="InterPro" id="IPR050765">
    <property type="entry name" value="Riboflavin_Biosynth_HTPR"/>
</dbReference>
<dbReference type="AlphaFoldDB" id="A0A6N7ZL24"/>
<dbReference type="Proteomes" id="UP000440668">
    <property type="component" value="Unassembled WGS sequence"/>
</dbReference>
<reference evidence="2 3" key="1">
    <citation type="submission" date="2019-11" db="EMBL/GenBank/DDBJ databases">
        <title>Cellulosimicrobium composti sp. nov. isolated from a compost.</title>
        <authorList>
            <person name="Yang Y."/>
        </authorList>
    </citation>
    <scope>NUCLEOTIDE SEQUENCE [LARGE SCALE GENOMIC DNA]</scope>
    <source>
        <strain evidence="2 3">BIT-GX5</strain>
    </source>
</reference>
<dbReference type="InterPro" id="IPR002734">
    <property type="entry name" value="RibDG_C"/>
</dbReference>
<dbReference type="PANTHER" id="PTHR38011:SF11">
    <property type="entry name" value="2,5-DIAMINO-6-RIBOSYLAMINO-4(3H)-PYRIMIDINONE 5'-PHOSPHATE REDUCTASE"/>
    <property type="match status" value="1"/>
</dbReference>
<accession>A0A6N7ZL24</accession>
<evidence type="ECO:0000259" key="1">
    <source>
        <dbReference type="Pfam" id="PF01872"/>
    </source>
</evidence>
<dbReference type="GO" id="GO:0009231">
    <property type="term" value="P:riboflavin biosynthetic process"/>
    <property type="evidence" value="ECO:0007669"/>
    <property type="project" value="InterPro"/>
</dbReference>
<comment type="caution">
    <text evidence="2">The sequence shown here is derived from an EMBL/GenBank/DDBJ whole genome shotgun (WGS) entry which is preliminary data.</text>
</comment>
<name>A0A6N7ZL24_9MICO</name>
<dbReference type="Pfam" id="PF01872">
    <property type="entry name" value="RibD_C"/>
    <property type="match status" value="1"/>
</dbReference>
<protein>
    <submittedName>
        <fullName evidence="2">Dihydrofolate reductase</fullName>
    </submittedName>
</protein>
<dbReference type="GO" id="GO:0008703">
    <property type="term" value="F:5-amino-6-(5-phosphoribosylamino)uracil reductase activity"/>
    <property type="evidence" value="ECO:0007669"/>
    <property type="project" value="InterPro"/>
</dbReference>
<organism evidence="2 3">
    <name type="scientific">Cellulosimicrobium composti</name>
    <dbReference type="NCBI Taxonomy" id="2672572"/>
    <lineage>
        <taxon>Bacteria</taxon>
        <taxon>Bacillati</taxon>
        <taxon>Actinomycetota</taxon>
        <taxon>Actinomycetes</taxon>
        <taxon>Micrococcales</taxon>
        <taxon>Promicromonosporaceae</taxon>
        <taxon>Cellulosimicrobium</taxon>
    </lineage>
</organism>
<dbReference type="RefSeq" id="WP_024839746.1">
    <property type="nucleotide sequence ID" value="NZ_WMKA01000041.1"/>
</dbReference>
<gene>
    <name evidence="2" type="ORF">GJV82_14890</name>
</gene>
<dbReference type="InterPro" id="IPR024072">
    <property type="entry name" value="DHFR-like_dom_sf"/>
</dbReference>
<dbReference type="Gene3D" id="3.40.430.10">
    <property type="entry name" value="Dihydrofolate Reductase, subunit A"/>
    <property type="match status" value="1"/>
</dbReference>
<feature type="domain" description="Bacterial bifunctional deaminase-reductase C-terminal" evidence="1">
    <location>
        <begin position="4"/>
        <end position="180"/>
    </location>
</feature>
<proteinExistence type="predicted"/>
<dbReference type="PANTHER" id="PTHR38011">
    <property type="entry name" value="DIHYDROFOLATE REDUCTASE FAMILY PROTEIN (AFU_ORTHOLOGUE AFUA_8G06820)"/>
    <property type="match status" value="1"/>
</dbReference>
<dbReference type="SUPFAM" id="SSF53597">
    <property type="entry name" value="Dihydrofolate reductase-like"/>
    <property type="match status" value="1"/>
</dbReference>